<feature type="region of interest" description="Disordered" evidence="1">
    <location>
        <begin position="61"/>
        <end position="92"/>
    </location>
</feature>
<reference evidence="2 3" key="1">
    <citation type="journal article" date="2016" name="Front. Microbiol.">
        <title>Genome and transcriptome sequences reveal the specific parasitism of the nematophagous Purpureocillium lilacinum 36-1.</title>
        <authorList>
            <person name="Xie J."/>
            <person name="Li S."/>
            <person name="Mo C."/>
            <person name="Xiao X."/>
            <person name="Peng D."/>
            <person name="Wang G."/>
            <person name="Xiao Y."/>
        </authorList>
    </citation>
    <scope>NUCLEOTIDE SEQUENCE [LARGE SCALE GENOMIC DNA]</scope>
    <source>
        <strain evidence="2 3">36-1</strain>
    </source>
</reference>
<feature type="region of interest" description="Disordered" evidence="1">
    <location>
        <begin position="347"/>
        <end position="384"/>
    </location>
</feature>
<gene>
    <name evidence="2" type="ORF">PCL_03688</name>
</gene>
<feature type="compositionally biased region" description="Basic and acidic residues" evidence="1">
    <location>
        <begin position="67"/>
        <end position="88"/>
    </location>
</feature>
<organism evidence="2 3">
    <name type="scientific">Purpureocillium lilacinum</name>
    <name type="common">Paecilomyces lilacinus</name>
    <dbReference type="NCBI Taxonomy" id="33203"/>
    <lineage>
        <taxon>Eukaryota</taxon>
        <taxon>Fungi</taxon>
        <taxon>Dikarya</taxon>
        <taxon>Ascomycota</taxon>
        <taxon>Pezizomycotina</taxon>
        <taxon>Sordariomycetes</taxon>
        <taxon>Hypocreomycetidae</taxon>
        <taxon>Hypocreales</taxon>
        <taxon>Ophiocordycipitaceae</taxon>
        <taxon>Purpureocillium</taxon>
    </lineage>
</organism>
<sequence length="384" mass="41577">MLERSGATAEHGPICALGYYCVPLVFTAHVILAGAKRPSLLLSSPLPTQASILCLPHHRLKGNEQGQGDHAHTQRWGGKRDRQTREGQPRGVCSCADADPALFERARAGGQPSYYLSPASIPMPTYTPHLRRAAKPPPAGGSTSEARPDSSAHAPEHAPNPENKPPGRPCLSSRRRIAGAGRQAEWRLSHRSDAHLVRQWDVGASRARWAAPTMPARYLPNSTYPPRVLISFNYLLTTYGARTHTERYADASRLALPATLAVAIPPACLPDRRPPCLMRPAVSAPADAVVVGEPPCPNRTCQAPRGRLPRLRRVAPAAPRLVSSCFSRSGLDQSHWALRGESTTQRPCIFSRPAAPGRRRGKSPLAPSRAVTRDTDSKGSRSDD</sequence>
<evidence type="ECO:0000256" key="1">
    <source>
        <dbReference type="SAM" id="MobiDB-lite"/>
    </source>
</evidence>
<comment type="caution">
    <text evidence="2">The sequence shown here is derived from an EMBL/GenBank/DDBJ whole genome shotgun (WGS) entry which is preliminary data.</text>
</comment>
<dbReference type="AlphaFoldDB" id="A0A2U3EPQ9"/>
<name>A0A2U3EPQ9_PURLI</name>
<evidence type="ECO:0000313" key="2">
    <source>
        <dbReference type="EMBL" id="PWI76494.1"/>
    </source>
</evidence>
<protein>
    <submittedName>
        <fullName evidence="2">Uncharacterized protein</fullName>
    </submittedName>
</protein>
<dbReference type="Proteomes" id="UP000245956">
    <property type="component" value="Unassembled WGS sequence"/>
</dbReference>
<proteinExistence type="predicted"/>
<evidence type="ECO:0000313" key="3">
    <source>
        <dbReference type="Proteomes" id="UP000245956"/>
    </source>
</evidence>
<dbReference type="EMBL" id="LCWV01000001">
    <property type="protein sequence ID" value="PWI76494.1"/>
    <property type="molecule type" value="Genomic_DNA"/>
</dbReference>
<feature type="region of interest" description="Disordered" evidence="1">
    <location>
        <begin position="126"/>
        <end position="173"/>
    </location>
</feature>
<feature type="compositionally biased region" description="Basic and acidic residues" evidence="1">
    <location>
        <begin position="146"/>
        <end position="156"/>
    </location>
</feature>
<accession>A0A2U3EPQ9</accession>
<feature type="compositionally biased region" description="Basic and acidic residues" evidence="1">
    <location>
        <begin position="371"/>
        <end position="384"/>
    </location>
</feature>